<dbReference type="Gene3D" id="3.30.250.20">
    <property type="entry name" value="L1 transposable element, C-terminal domain"/>
    <property type="match status" value="1"/>
</dbReference>
<reference evidence="4 5" key="1">
    <citation type="submission" date="2024-05" db="EMBL/GenBank/DDBJ databases">
        <title>Genome sequencing and assembly of Indian major carp, Cirrhinus mrigala (Hamilton, 1822).</title>
        <authorList>
            <person name="Mohindra V."/>
            <person name="Chowdhury L.M."/>
            <person name="Lal K."/>
            <person name="Jena J.K."/>
        </authorList>
    </citation>
    <scope>NUCLEOTIDE SEQUENCE [LARGE SCALE GENOMIC DNA]</scope>
    <source>
        <strain evidence="4">CM1030</strain>
        <tissue evidence="4">Blood</tissue>
    </source>
</reference>
<dbReference type="InterPro" id="IPR004244">
    <property type="entry name" value="Transposase_22"/>
</dbReference>
<accession>A0ABD0MHK1</accession>
<dbReference type="InterPro" id="IPR043636">
    <property type="entry name" value="L1_RRM_dom"/>
</dbReference>
<comment type="similarity">
    <text evidence="1">Belongs to the transposase 22 family.</text>
</comment>
<sequence>MPKPAKSGRNIVDMLTDKGNEQAASAKANAPAQTEDELTPASLKELIASTIRTEISSLRSELLSELRSAVSTLQTTLSVQAQKIGDVETVLTDCDARLITVEKLCNALKTENRDLKLKLDDLENRSRRQNVRIIGIPEGSEGHDPVTFVSSMLTELFGEDAFERPPGIDRAHRVGQKPQRNSFPRHMVVRLHKYQTKELILKLSRERGQLEFYGTVVRIFPDMSAEVMRRRAEYKDVKTSLRNPGITYGMLYPARLRVDFQGQRHMFLTPQTAADFIRSVVKPATSQA</sequence>
<gene>
    <name evidence="4" type="ORF">M9458_055557</name>
</gene>
<dbReference type="Gene3D" id="3.30.70.1820">
    <property type="entry name" value="L1 transposable element, RRM domain"/>
    <property type="match status" value="1"/>
</dbReference>
<dbReference type="Pfam" id="PF02994">
    <property type="entry name" value="Transposase_22"/>
    <property type="match status" value="1"/>
</dbReference>
<dbReference type="InterPro" id="IPR042566">
    <property type="entry name" value="L1_C"/>
</dbReference>
<dbReference type="AlphaFoldDB" id="A0ABD0MHK1"/>
<keyword evidence="2" id="KW-0175">Coiled coil</keyword>
<feature type="domain" description="L1 transposable element RRM" evidence="3">
    <location>
        <begin position="128"/>
        <end position="220"/>
    </location>
</feature>
<dbReference type="FunFam" id="3.30.70.1820:FF:000002">
    <property type="entry name" value="LINE-1 retrotransposable element ORF1 protein"/>
    <property type="match status" value="1"/>
</dbReference>
<evidence type="ECO:0000259" key="3">
    <source>
        <dbReference type="Pfam" id="PF02994"/>
    </source>
</evidence>
<dbReference type="Proteomes" id="UP001529510">
    <property type="component" value="Unassembled WGS sequence"/>
</dbReference>
<evidence type="ECO:0000256" key="2">
    <source>
        <dbReference type="SAM" id="Coils"/>
    </source>
</evidence>
<dbReference type="EMBL" id="JAMKFB020000531">
    <property type="protein sequence ID" value="KAL0149125.1"/>
    <property type="molecule type" value="Genomic_DNA"/>
</dbReference>
<feature type="coiled-coil region" evidence="2">
    <location>
        <begin position="105"/>
        <end position="132"/>
    </location>
</feature>
<protein>
    <recommendedName>
        <fullName evidence="3">L1 transposable element RRM domain-containing protein</fullName>
    </recommendedName>
</protein>
<comment type="caution">
    <text evidence="4">The sequence shown here is derived from an EMBL/GenBank/DDBJ whole genome shotgun (WGS) entry which is preliminary data.</text>
</comment>
<proteinExistence type="inferred from homology"/>
<evidence type="ECO:0000313" key="4">
    <source>
        <dbReference type="EMBL" id="KAL0149125.1"/>
    </source>
</evidence>
<keyword evidence="5" id="KW-1185">Reference proteome</keyword>
<dbReference type="PANTHER" id="PTHR11505">
    <property type="entry name" value="L1 TRANSPOSABLE ELEMENT-RELATED"/>
    <property type="match status" value="1"/>
</dbReference>
<evidence type="ECO:0000256" key="1">
    <source>
        <dbReference type="ARBA" id="ARBA00061640"/>
    </source>
</evidence>
<organism evidence="4 5">
    <name type="scientific">Cirrhinus mrigala</name>
    <name type="common">Mrigala</name>
    <dbReference type="NCBI Taxonomy" id="683832"/>
    <lineage>
        <taxon>Eukaryota</taxon>
        <taxon>Metazoa</taxon>
        <taxon>Chordata</taxon>
        <taxon>Craniata</taxon>
        <taxon>Vertebrata</taxon>
        <taxon>Euteleostomi</taxon>
        <taxon>Actinopterygii</taxon>
        <taxon>Neopterygii</taxon>
        <taxon>Teleostei</taxon>
        <taxon>Ostariophysi</taxon>
        <taxon>Cypriniformes</taxon>
        <taxon>Cyprinidae</taxon>
        <taxon>Labeoninae</taxon>
        <taxon>Labeonini</taxon>
        <taxon>Cirrhinus</taxon>
    </lineage>
</organism>
<evidence type="ECO:0000313" key="5">
    <source>
        <dbReference type="Proteomes" id="UP001529510"/>
    </source>
</evidence>
<name>A0ABD0MHK1_CIRMR</name>